<proteinExistence type="inferred from homology"/>
<comment type="caution">
    <text evidence="11">The sequence shown here is derived from an EMBL/GenBank/DDBJ whole genome shotgun (WGS) entry which is preliminary data.</text>
</comment>
<evidence type="ECO:0000256" key="2">
    <source>
        <dbReference type="ARBA" id="ARBA00009843"/>
    </source>
</evidence>
<feature type="transmembrane region" description="Helical" evidence="9">
    <location>
        <begin position="522"/>
        <end position="544"/>
    </location>
</feature>
<sequence>MIDARSWGVLAVFMAVIGAVVRPVRVPVPAWSGARAAVSRNEPARVGDDGAADGAVEARGEGTLRPQSGTDPAHQGHAAATAAAASGASGASASGSGAAAAAAAAEIKGRWTTAHVLLDVTTAPVLGVLLLWATTCITTQQVVDGIAGSDPEFKPYAIVILVFALAYISISLDLTGVLTASAVWAARKSGRSGVRLFAYFYALASIVTVVASNDVVVLTLTPIICYFAAALKIDPMPFLIAEFHAANTWSSVLLIGNPTNLIVGQKYGLGFLEYSAWMVLPGLLSSAASVAMLYALFRRRIPATIAPPPAGLRPQDAIRDKWGAVVGGVVLLLCLVTLAVTSLWHVPVWIATLPFSVVLLVRDVARDAIRRQPRRVARHAAEELQIVVVRPQATGTSSDGSGGEPGNAISDGAIPIEDSSEMLSGGAGSSGSADGDKPMEGGTDSAKDLLLGAEFSPPRSAMLRAVYERFPTAFEGVARMPWKIGPFVFAMFIMVEGLKHVGWVDLLASGLAQVVTRGGADATGSLVTAVFVSGILSALGCCLLNNQPLAIFFANVLTSPGYAGTVTSTVVQGSMFGLILGANMGGNMMLHAALAGLMWDAVLRFHGVRVGFWSFAAYGLVAPVSVAVGCAAVYAEMRVVGVA</sequence>
<evidence type="ECO:0000256" key="3">
    <source>
        <dbReference type="ARBA" id="ARBA00022448"/>
    </source>
</evidence>
<feature type="transmembrane region" description="Helical" evidence="9">
    <location>
        <begin position="155"/>
        <end position="184"/>
    </location>
</feature>
<reference evidence="11 12" key="1">
    <citation type="submission" date="2023-09" db="EMBL/GenBank/DDBJ databases">
        <title>Pangenome analysis of Batrachochytrium dendrobatidis and related Chytrids.</title>
        <authorList>
            <person name="Yacoub M.N."/>
            <person name="Stajich J.E."/>
            <person name="James T.Y."/>
        </authorList>
    </citation>
    <scope>NUCLEOTIDE SEQUENCE [LARGE SCALE GENOMIC DNA]</scope>
    <source>
        <strain evidence="11 12">JEL0888</strain>
    </source>
</reference>
<evidence type="ECO:0000256" key="6">
    <source>
        <dbReference type="ARBA" id="ARBA00022989"/>
    </source>
</evidence>
<feature type="transmembrane region" description="Helical" evidence="9">
    <location>
        <begin position="577"/>
        <end position="599"/>
    </location>
</feature>
<dbReference type="PRINTS" id="PR00758">
    <property type="entry name" value="ARSENICPUMP"/>
</dbReference>
<dbReference type="Pfam" id="PF03600">
    <property type="entry name" value="CitMHS"/>
    <property type="match status" value="1"/>
</dbReference>
<keyword evidence="7 9" id="KW-0472">Membrane</keyword>
<feature type="region of interest" description="Disordered" evidence="8">
    <location>
        <begin position="392"/>
        <end position="411"/>
    </location>
</feature>
<feature type="transmembrane region" description="Helical" evidence="9">
    <location>
        <begin position="196"/>
        <end position="229"/>
    </location>
</feature>
<gene>
    <name evidence="11" type="ORF">HK105_202687</name>
</gene>
<evidence type="ECO:0000256" key="8">
    <source>
        <dbReference type="SAM" id="MobiDB-lite"/>
    </source>
</evidence>
<evidence type="ECO:0000256" key="4">
    <source>
        <dbReference type="ARBA" id="ARBA00022475"/>
    </source>
</evidence>
<dbReference type="EMBL" id="JADGIZ020000009">
    <property type="protein sequence ID" value="KAL2917814.1"/>
    <property type="molecule type" value="Genomic_DNA"/>
</dbReference>
<dbReference type="InterPro" id="IPR004680">
    <property type="entry name" value="Cit_transptr-like_dom"/>
</dbReference>
<name>A0ABR4NE53_9FUNG</name>
<evidence type="ECO:0000256" key="9">
    <source>
        <dbReference type="SAM" id="Phobius"/>
    </source>
</evidence>
<feature type="region of interest" description="Disordered" evidence="8">
    <location>
        <begin position="422"/>
        <end position="443"/>
    </location>
</feature>
<dbReference type="PANTHER" id="PTHR43302">
    <property type="entry name" value="TRANSPORTER ARSB-RELATED"/>
    <property type="match status" value="1"/>
</dbReference>
<keyword evidence="6 9" id="KW-1133">Transmembrane helix</keyword>
<feature type="domain" description="Citrate transporter-like" evidence="10">
    <location>
        <begin position="120"/>
        <end position="361"/>
    </location>
</feature>
<feature type="transmembrane region" description="Helical" evidence="9">
    <location>
        <begin position="551"/>
        <end position="571"/>
    </location>
</feature>
<evidence type="ECO:0000313" key="12">
    <source>
        <dbReference type="Proteomes" id="UP001527925"/>
    </source>
</evidence>
<evidence type="ECO:0000313" key="11">
    <source>
        <dbReference type="EMBL" id="KAL2917814.1"/>
    </source>
</evidence>
<feature type="transmembrane region" description="Helical" evidence="9">
    <location>
        <begin position="274"/>
        <end position="297"/>
    </location>
</feature>
<evidence type="ECO:0000256" key="1">
    <source>
        <dbReference type="ARBA" id="ARBA00004651"/>
    </source>
</evidence>
<feature type="transmembrane region" description="Helical" evidence="9">
    <location>
        <begin position="484"/>
        <end position="502"/>
    </location>
</feature>
<evidence type="ECO:0000256" key="7">
    <source>
        <dbReference type="ARBA" id="ARBA00023136"/>
    </source>
</evidence>
<dbReference type="InterPro" id="IPR000802">
    <property type="entry name" value="Arsenical_pump_ArsB"/>
</dbReference>
<dbReference type="Proteomes" id="UP001527925">
    <property type="component" value="Unassembled WGS sequence"/>
</dbReference>
<accession>A0ABR4NE53</accession>
<keyword evidence="12" id="KW-1185">Reference proteome</keyword>
<keyword evidence="5 9" id="KW-0812">Transmembrane</keyword>
<feature type="transmembrane region" description="Helical" evidence="9">
    <location>
        <begin position="6"/>
        <end position="24"/>
    </location>
</feature>
<organism evidence="11 12">
    <name type="scientific">Polyrhizophydium stewartii</name>
    <dbReference type="NCBI Taxonomy" id="2732419"/>
    <lineage>
        <taxon>Eukaryota</taxon>
        <taxon>Fungi</taxon>
        <taxon>Fungi incertae sedis</taxon>
        <taxon>Chytridiomycota</taxon>
        <taxon>Chytridiomycota incertae sedis</taxon>
        <taxon>Chytridiomycetes</taxon>
        <taxon>Rhizophydiales</taxon>
        <taxon>Rhizophydiales incertae sedis</taxon>
        <taxon>Polyrhizophydium</taxon>
    </lineage>
</organism>
<feature type="transmembrane region" description="Helical" evidence="9">
    <location>
        <begin position="322"/>
        <end position="340"/>
    </location>
</feature>
<protein>
    <recommendedName>
        <fullName evidence="10">Citrate transporter-like domain-containing protein</fullName>
    </recommendedName>
</protein>
<comment type="similarity">
    <text evidence="2">Belongs to the CitM (TC 2.A.11) transporter family.</text>
</comment>
<keyword evidence="3" id="KW-0813">Transport</keyword>
<evidence type="ECO:0000256" key="5">
    <source>
        <dbReference type="ARBA" id="ARBA00022692"/>
    </source>
</evidence>
<feature type="transmembrane region" description="Helical" evidence="9">
    <location>
        <begin position="346"/>
        <end position="365"/>
    </location>
</feature>
<keyword evidence="4" id="KW-1003">Cell membrane</keyword>
<dbReference type="Pfam" id="PF02040">
    <property type="entry name" value="ArsB"/>
    <property type="match status" value="1"/>
</dbReference>
<comment type="subcellular location">
    <subcellularLocation>
        <location evidence="1">Cell membrane</location>
        <topology evidence="1">Multi-pass membrane protein</topology>
    </subcellularLocation>
</comment>
<feature type="transmembrane region" description="Helical" evidence="9">
    <location>
        <begin position="611"/>
        <end position="635"/>
    </location>
</feature>
<feature type="transmembrane region" description="Helical" evidence="9">
    <location>
        <begin position="116"/>
        <end position="135"/>
    </location>
</feature>
<dbReference type="PANTHER" id="PTHR43302:SF5">
    <property type="entry name" value="TRANSPORTER ARSB-RELATED"/>
    <property type="match status" value="1"/>
</dbReference>
<evidence type="ECO:0000259" key="10">
    <source>
        <dbReference type="Pfam" id="PF03600"/>
    </source>
</evidence>